<comment type="caution">
    <text evidence="1">The sequence shown here is derived from an EMBL/GenBank/DDBJ whole genome shotgun (WGS) entry which is preliminary data.</text>
</comment>
<reference evidence="1 2" key="1">
    <citation type="submission" date="2024-09" db="EMBL/GenBank/DDBJ databases">
        <title>Floridaenema gen nov. (Aerosakkonemataceae, Aerosakkonematales ord. nov., Cyanobacteria) from benthic tropical and subtropical fresh waters, with the description of four new species.</title>
        <authorList>
            <person name="Moretto J.A."/>
            <person name="Berthold D.E."/>
            <person name="Lefler F.W."/>
            <person name="Huang I.-S."/>
            <person name="Laughinghouse H. IV."/>
        </authorList>
    </citation>
    <scope>NUCLEOTIDE SEQUENCE [LARGE SCALE GENOMIC DNA]</scope>
    <source>
        <strain evidence="1 2">BLCC-F46</strain>
    </source>
</reference>
<gene>
    <name evidence="1" type="ORF">ACE1CC_32205</name>
</gene>
<keyword evidence="2" id="KW-1185">Reference proteome</keyword>
<proteinExistence type="predicted"/>
<name>A0ABV4XFG1_9CYAN</name>
<sequence length="85" mass="9465">MQLSDRPLPIKSPTLNTLITELGEECTKVQALIYQLQLTNLSGKQQAEILAELLACAVHLNVHCGEDFQNLIAEEMESLPDDDEE</sequence>
<accession>A0ABV4XFG1</accession>
<dbReference type="Proteomes" id="UP001576774">
    <property type="component" value="Unassembled WGS sequence"/>
</dbReference>
<dbReference type="RefSeq" id="WP_413274516.1">
    <property type="nucleotide sequence ID" value="NZ_JBHFNQ010000230.1"/>
</dbReference>
<dbReference type="EMBL" id="JBHFNQ010000230">
    <property type="protein sequence ID" value="MFB2881540.1"/>
    <property type="molecule type" value="Genomic_DNA"/>
</dbReference>
<evidence type="ECO:0000313" key="1">
    <source>
        <dbReference type="EMBL" id="MFB2881540.1"/>
    </source>
</evidence>
<evidence type="ECO:0000313" key="2">
    <source>
        <dbReference type="Proteomes" id="UP001576774"/>
    </source>
</evidence>
<organism evidence="1 2">
    <name type="scientific">Floridaenema aerugineum BLCC-F46</name>
    <dbReference type="NCBI Taxonomy" id="3153654"/>
    <lineage>
        <taxon>Bacteria</taxon>
        <taxon>Bacillati</taxon>
        <taxon>Cyanobacteriota</taxon>
        <taxon>Cyanophyceae</taxon>
        <taxon>Oscillatoriophycideae</taxon>
        <taxon>Aerosakkonematales</taxon>
        <taxon>Aerosakkonemataceae</taxon>
        <taxon>Floridanema</taxon>
        <taxon>Floridanema aerugineum</taxon>
    </lineage>
</organism>
<protein>
    <submittedName>
        <fullName evidence="1">Uncharacterized protein</fullName>
    </submittedName>
</protein>